<dbReference type="Proteomes" id="UP000190648">
    <property type="component" value="Unassembled WGS sequence"/>
</dbReference>
<organism evidence="1 2">
    <name type="scientific">Patagioenas fasciata monilis</name>
    <dbReference type="NCBI Taxonomy" id="372326"/>
    <lineage>
        <taxon>Eukaryota</taxon>
        <taxon>Metazoa</taxon>
        <taxon>Chordata</taxon>
        <taxon>Craniata</taxon>
        <taxon>Vertebrata</taxon>
        <taxon>Euteleostomi</taxon>
        <taxon>Archelosauria</taxon>
        <taxon>Archosauria</taxon>
        <taxon>Dinosauria</taxon>
        <taxon>Saurischia</taxon>
        <taxon>Theropoda</taxon>
        <taxon>Coelurosauria</taxon>
        <taxon>Aves</taxon>
        <taxon>Neognathae</taxon>
        <taxon>Neoaves</taxon>
        <taxon>Columbimorphae</taxon>
        <taxon>Columbiformes</taxon>
        <taxon>Columbidae</taxon>
        <taxon>Patagioenas</taxon>
    </lineage>
</organism>
<gene>
    <name evidence="1" type="ORF">AV530_004779</name>
</gene>
<protein>
    <submittedName>
        <fullName evidence="1">Uncharacterized protein</fullName>
    </submittedName>
</protein>
<evidence type="ECO:0000313" key="2">
    <source>
        <dbReference type="Proteomes" id="UP000190648"/>
    </source>
</evidence>
<keyword evidence="2" id="KW-1185">Reference proteome</keyword>
<sequence>MLDPGSGSSLSLSPSVPLRLAAGEPSPAAVDPTHLRSLIKGLPDVLKIHVQSLRERIQEAIDRNKQNPRNPPVHVLIWAEILHNLVTYGREIGWVDSGGSTNGDRRVWKTSRKPLPERLSPLWEVEPFRDRRCETEQPVVATASPSEAKYRKKIEAAAWDLDRPPA</sequence>
<comment type="caution">
    <text evidence="1">The sequence shown here is derived from an EMBL/GenBank/DDBJ whole genome shotgun (WGS) entry which is preliminary data.</text>
</comment>
<evidence type="ECO:0000313" key="1">
    <source>
        <dbReference type="EMBL" id="OPJ89973.1"/>
    </source>
</evidence>
<accession>A0A1V4KZI4</accession>
<proteinExistence type="predicted"/>
<dbReference type="EMBL" id="LSYS01000753">
    <property type="protein sequence ID" value="OPJ89973.1"/>
    <property type="molecule type" value="Genomic_DNA"/>
</dbReference>
<name>A0A1V4KZI4_PATFA</name>
<reference evidence="1 2" key="1">
    <citation type="submission" date="2016-02" db="EMBL/GenBank/DDBJ databases">
        <title>Band-tailed pigeon sequencing and assembly.</title>
        <authorList>
            <person name="Soares A.E."/>
            <person name="Novak B.J."/>
            <person name="Rice E.S."/>
            <person name="O'Connell B."/>
            <person name="Chang D."/>
            <person name="Weber S."/>
            <person name="Shapiro B."/>
        </authorList>
    </citation>
    <scope>NUCLEOTIDE SEQUENCE [LARGE SCALE GENOMIC DNA]</scope>
    <source>
        <strain evidence="1">BTP2013</strain>
        <tissue evidence="1">Blood</tissue>
    </source>
</reference>
<dbReference type="AlphaFoldDB" id="A0A1V4KZI4"/>